<evidence type="ECO:0000256" key="2">
    <source>
        <dbReference type="ARBA" id="ARBA00022598"/>
    </source>
</evidence>
<dbReference type="PROSITE" id="PS50862">
    <property type="entry name" value="AA_TRNA_LIGASE_II"/>
    <property type="match status" value="1"/>
</dbReference>
<dbReference type="OrthoDB" id="3185462at2"/>
<feature type="domain" description="Aminoacyl-transfer RNA synthetases class-II family profile" evidence="8">
    <location>
        <begin position="10"/>
        <end position="326"/>
    </location>
</feature>
<dbReference type="GO" id="GO:0005829">
    <property type="term" value="C:cytosol"/>
    <property type="evidence" value="ECO:0007669"/>
    <property type="project" value="TreeGrafter"/>
</dbReference>
<keyword evidence="1" id="KW-0963">Cytoplasm</keyword>
<dbReference type="InterPro" id="IPR004618">
    <property type="entry name" value="AsnA"/>
</dbReference>
<keyword evidence="2 9" id="KW-0436">Ligase</keyword>
<evidence type="ECO:0000256" key="1">
    <source>
        <dbReference type="ARBA" id="ARBA00022490"/>
    </source>
</evidence>
<dbReference type="Proteomes" id="UP000286985">
    <property type="component" value="Unassembled WGS sequence"/>
</dbReference>
<dbReference type="AlphaFoldDB" id="A0A432XFH1"/>
<evidence type="ECO:0000256" key="6">
    <source>
        <dbReference type="ARBA" id="ARBA00022888"/>
    </source>
</evidence>
<dbReference type="InterPro" id="IPR045864">
    <property type="entry name" value="aa-tRNA-synth_II/BPL/LPL"/>
</dbReference>
<dbReference type="PANTHER" id="PTHR30073:SF5">
    <property type="entry name" value="ASPARTATE--AMMONIA LIGASE"/>
    <property type="match status" value="1"/>
</dbReference>
<keyword evidence="6" id="KW-0061">Asparagine biosynthesis</keyword>
<name>A0A432XFH1_9GAMM</name>
<organism evidence="9 10">
    <name type="scientific">Pseudidiomarina donghaiensis</name>
    <dbReference type="NCBI Taxonomy" id="519452"/>
    <lineage>
        <taxon>Bacteria</taxon>
        <taxon>Pseudomonadati</taxon>
        <taxon>Pseudomonadota</taxon>
        <taxon>Gammaproteobacteria</taxon>
        <taxon>Alteromonadales</taxon>
        <taxon>Idiomarinaceae</taxon>
        <taxon>Pseudidiomarina</taxon>
    </lineage>
</organism>
<evidence type="ECO:0000313" key="10">
    <source>
        <dbReference type="Proteomes" id="UP000286985"/>
    </source>
</evidence>
<reference evidence="10" key="1">
    <citation type="journal article" date="2018" name="Front. Microbiol.">
        <title>Genome-Based Analysis Reveals the Taxonomy and Diversity of the Family Idiomarinaceae.</title>
        <authorList>
            <person name="Liu Y."/>
            <person name="Lai Q."/>
            <person name="Shao Z."/>
        </authorList>
    </citation>
    <scope>NUCLEOTIDE SEQUENCE [LARGE SCALE GENOMIC DNA]</scope>
    <source>
        <strain evidence="10">908033</strain>
    </source>
</reference>
<evidence type="ECO:0000313" key="9">
    <source>
        <dbReference type="EMBL" id="RUO47519.1"/>
    </source>
</evidence>
<dbReference type="NCBIfam" id="TIGR00669">
    <property type="entry name" value="asnA"/>
    <property type="match status" value="1"/>
</dbReference>
<dbReference type="RefSeq" id="WP_092840452.1">
    <property type="nucleotide sequence ID" value="NZ_FPCF01000003.1"/>
</dbReference>
<dbReference type="Gene3D" id="3.30.930.10">
    <property type="entry name" value="Bira Bifunctional Protein, Domain 2"/>
    <property type="match status" value="1"/>
</dbReference>
<dbReference type="EC" id="6.3.1.1" evidence="7"/>
<proteinExistence type="predicted"/>
<evidence type="ECO:0000256" key="7">
    <source>
        <dbReference type="NCBIfam" id="TIGR00669"/>
    </source>
</evidence>
<dbReference type="GO" id="GO:0005524">
    <property type="term" value="F:ATP binding"/>
    <property type="evidence" value="ECO:0007669"/>
    <property type="project" value="UniProtKB-KW"/>
</dbReference>
<keyword evidence="5" id="KW-0067">ATP-binding</keyword>
<dbReference type="GO" id="GO:0006529">
    <property type="term" value="P:asparagine biosynthetic process"/>
    <property type="evidence" value="ECO:0007669"/>
    <property type="project" value="UniProtKB-UniRule"/>
</dbReference>
<dbReference type="GO" id="GO:0004071">
    <property type="term" value="F:aspartate-ammonia ligase activity"/>
    <property type="evidence" value="ECO:0007669"/>
    <property type="project" value="UniProtKB-UniRule"/>
</dbReference>
<keyword evidence="3" id="KW-0028">Amino-acid biosynthesis</keyword>
<accession>A0A432XFH1</accession>
<evidence type="ECO:0000256" key="5">
    <source>
        <dbReference type="ARBA" id="ARBA00022840"/>
    </source>
</evidence>
<sequence>MLKQQQDVARLKQRFTELLCETLQLAEVQAPLMVPKDSGVQDNLSGTERAVAVHIRAEQRDYEIVHSLAKWKRSVLAHYGCQPGEGIVALMKAIRADEEQLTERHSVLVEQWDWERVIQPAERSLDTLKATVRDIYQALRALYLQFSPEADDQLASEVVFIHAEQLRQMFPQLSPKQREHEITKLHKAVFLMGIGGELADGTPHDARAADYDDWSTPVEHPASGQCLAGLNGDLLVWHAPINDALELSSMGIRVNSDALKRQVAMRKSYGLLQQPWHQQLLHGELPECIGGGIGQSRVAMWVLQLAHISATQAPQLSWPQRSKLSPQQAVA</sequence>
<keyword evidence="4" id="KW-0547">Nucleotide-binding</keyword>
<gene>
    <name evidence="9" type="primary">asnA</name>
    <name evidence="9" type="ORF">CWE24_09415</name>
</gene>
<evidence type="ECO:0000256" key="3">
    <source>
        <dbReference type="ARBA" id="ARBA00022605"/>
    </source>
</evidence>
<dbReference type="InterPro" id="IPR006195">
    <property type="entry name" value="aa-tRNA-synth_II"/>
</dbReference>
<dbReference type="SUPFAM" id="SSF55681">
    <property type="entry name" value="Class II aaRS and biotin synthetases"/>
    <property type="match status" value="1"/>
</dbReference>
<evidence type="ECO:0000259" key="8">
    <source>
        <dbReference type="PROSITE" id="PS50862"/>
    </source>
</evidence>
<dbReference type="PIRSF" id="PIRSF001555">
    <property type="entry name" value="Asp_ammon_ligase"/>
    <property type="match status" value="1"/>
</dbReference>
<evidence type="ECO:0000256" key="4">
    <source>
        <dbReference type="ARBA" id="ARBA00022741"/>
    </source>
</evidence>
<protein>
    <recommendedName>
        <fullName evidence="7">Aspartate--ammonia ligase</fullName>
        <ecNumber evidence="7">6.3.1.1</ecNumber>
    </recommendedName>
</protein>
<dbReference type="STRING" id="519452.SAMN04488139_1708"/>
<keyword evidence="10" id="KW-1185">Reference proteome</keyword>
<dbReference type="EMBL" id="PIPU01000004">
    <property type="protein sequence ID" value="RUO47519.1"/>
    <property type="molecule type" value="Genomic_DNA"/>
</dbReference>
<dbReference type="Pfam" id="PF03590">
    <property type="entry name" value="AsnA"/>
    <property type="match status" value="1"/>
</dbReference>
<comment type="caution">
    <text evidence="9">The sequence shown here is derived from an EMBL/GenBank/DDBJ whole genome shotgun (WGS) entry which is preliminary data.</text>
</comment>
<dbReference type="PANTHER" id="PTHR30073">
    <property type="entry name" value="ASPARTATE--AMMONIA LIGASE"/>
    <property type="match status" value="1"/>
</dbReference>